<proteinExistence type="inferred from homology"/>
<organism evidence="3 4">
    <name type="scientific">Piscinibacterium candidicorallinum</name>
    <dbReference type="NCBI Taxonomy" id="1793872"/>
    <lineage>
        <taxon>Bacteria</taxon>
        <taxon>Pseudomonadati</taxon>
        <taxon>Pseudomonadota</taxon>
        <taxon>Betaproteobacteria</taxon>
        <taxon>Burkholderiales</taxon>
        <taxon>Piscinibacterium</taxon>
    </lineage>
</organism>
<dbReference type="RefSeq" id="WP_377304428.1">
    <property type="nucleotide sequence ID" value="NZ_CP180191.1"/>
</dbReference>
<protein>
    <submittedName>
        <fullName evidence="3">SDR family oxidoreductase</fullName>
    </submittedName>
</protein>
<dbReference type="EMBL" id="JBHRTI010000007">
    <property type="protein sequence ID" value="MFC3148447.1"/>
    <property type="molecule type" value="Genomic_DNA"/>
</dbReference>
<dbReference type="SUPFAM" id="SSF51735">
    <property type="entry name" value="NAD(P)-binding Rossmann-fold domains"/>
    <property type="match status" value="1"/>
</dbReference>
<evidence type="ECO:0000256" key="2">
    <source>
        <dbReference type="ARBA" id="ARBA00023002"/>
    </source>
</evidence>
<dbReference type="PANTHER" id="PTHR24321:SF8">
    <property type="entry name" value="ESTRADIOL 17-BETA-DEHYDROGENASE 8-RELATED"/>
    <property type="match status" value="1"/>
</dbReference>
<keyword evidence="2" id="KW-0560">Oxidoreductase</keyword>
<dbReference type="Proteomes" id="UP001595556">
    <property type="component" value="Unassembled WGS sequence"/>
</dbReference>
<dbReference type="PANTHER" id="PTHR24321">
    <property type="entry name" value="DEHYDROGENASES, SHORT CHAIN"/>
    <property type="match status" value="1"/>
</dbReference>
<gene>
    <name evidence="3" type="ORF">ACFOEN_12520</name>
</gene>
<dbReference type="Pfam" id="PF13561">
    <property type="entry name" value="adh_short_C2"/>
    <property type="match status" value="1"/>
</dbReference>
<keyword evidence="4" id="KW-1185">Reference proteome</keyword>
<evidence type="ECO:0000313" key="4">
    <source>
        <dbReference type="Proteomes" id="UP001595556"/>
    </source>
</evidence>
<comment type="caution">
    <text evidence="3">The sequence shown here is derived from an EMBL/GenBank/DDBJ whole genome shotgun (WGS) entry which is preliminary data.</text>
</comment>
<dbReference type="Gene3D" id="3.40.50.720">
    <property type="entry name" value="NAD(P)-binding Rossmann-like Domain"/>
    <property type="match status" value="1"/>
</dbReference>
<name>A0ABV7H9J3_9BURK</name>
<dbReference type="PRINTS" id="PR00081">
    <property type="entry name" value="GDHRDH"/>
</dbReference>
<accession>A0ABV7H9J3</accession>
<sequence>MSHPTALITNALEFAGPPSVQALLDAGFAVTVHDRSFTSQHARDAYAVAHPQVRVLAEQAPDAVIAAASGEHGALNVLVSNDAWPAVHGPTEQTDVQALRDTLDALVVFPFALMQAAMPVLRRTAGSRVVMITSNRTRLPVNGGAIPDAARAALNALVRSFSIELAPAGIPVNAIAPNYLYSETYYPKAVFVDDPKGRAFVEQVVPAGRLARPEEIGELVRYLATNTGTFMTGAIIDFSGGWPVAPRRPD</sequence>
<dbReference type="InterPro" id="IPR002347">
    <property type="entry name" value="SDR_fam"/>
</dbReference>
<reference evidence="4" key="1">
    <citation type="journal article" date="2019" name="Int. J. Syst. Evol. Microbiol.">
        <title>The Global Catalogue of Microorganisms (GCM) 10K type strain sequencing project: providing services to taxonomists for standard genome sequencing and annotation.</title>
        <authorList>
            <consortium name="The Broad Institute Genomics Platform"/>
            <consortium name="The Broad Institute Genome Sequencing Center for Infectious Disease"/>
            <person name="Wu L."/>
            <person name="Ma J."/>
        </authorList>
    </citation>
    <scope>NUCLEOTIDE SEQUENCE [LARGE SCALE GENOMIC DNA]</scope>
    <source>
        <strain evidence="4">KCTC 52168</strain>
    </source>
</reference>
<comment type="similarity">
    <text evidence="1">Belongs to the short-chain dehydrogenases/reductases (SDR) family.</text>
</comment>
<evidence type="ECO:0000313" key="3">
    <source>
        <dbReference type="EMBL" id="MFC3148447.1"/>
    </source>
</evidence>
<dbReference type="InterPro" id="IPR036291">
    <property type="entry name" value="NAD(P)-bd_dom_sf"/>
</dbReference>
<evidence type="ECO:0000256" key="1">
    <source>
        <dbReference type="ARBA" id="ARBA00006484"/>
    </source>
</evidence>